<feature type="compositionally biased region" description="Basic and acidic residues" evidence="1">
    <location>
        <begin position="182"/>
        <end position="192"/>
    </location>
</feature>
<keyword evidence="3" id="KW-1185">Reference proteome</keyword>
<dbReference type="Proteomes" id="UP000799324">
    <property type="component" value="Unassembled WGS sequence"/>
</dbReference>
<feature type="region of interest" description="Disordered" evidence="1">
    <location>
        <begin position="172"/>
        <end position="192"/>
    </location>
</feature>
<protein>
    <submittedName>
        <fullName evidence="2">Uncharacterized protein</fullName>
    </submittedName>
</protein>
<dbReference type="AlphaFoldDB" id="A0A6A6TFT0"/>
<reference evidence="2" key="1">
    <citation type="journal article" date="2020" name="Stud. Mycol.">
        <title>101 Dothideomycetes genomes: a test case for predicting lifestyles and emergence of pathogens.</title>
        <authorList>
            <person name="Haridas S."/>
            <person name="Albert R."/>
            <person name="Binder M."/>
            <person name="Bloem J."/>
            <person name="Labutti K."/>
            <person name="Salamov A."/>
            <person name="Andreopoulos B."/>
            <person name="Baker S."/>
            <person name="Barry K."/>
            <person name="Bills G."/>
            <person name="Bluhm B."/>
            <person name="Cannon C."/>
            <person name="Castanera R."/>
            <person name="Culley D."/>
            <person name="Daum C."/>
            <person name="Ezra D."/>
            <person name="Gonzalez J."/>
            <person name="Henrissat B."/>
            <person name="Kuo A."/>
            <person name="Liang C."/>
            <person name="Lipzen A."/>
            <person name="Lutzoni F."/>
            <person name="Magnuson J."/>
            <person name="Mondo S."/>
            <person name="Nolan M."/>
            <person name="Ohm R."/>
            <person name="Pangilinan J."/>
            <person name="Park H.-J."/>
            <person name="Ramirez L."/>
            <person name="Alfaro M."/>
            <person name="Sun H."/>
            <person name="Tritt A."/>
            <person name="Yoshinaga Y."/>
            <person name="Zwiers L.-H."/>
            <person name="Turgeon B."/>
            <person name="Goodwin S."/>
            <person name="Spatafora J."/>
            <person name="Crous P."/>
            <person name="Grigoriev I."/>
        </authorList>
    </citation>
    <scope>NUCLEOTIDE SEQUENCE</scope>
    <source>
        <strain evidence="2">CBS 122681</strain>
    </source>
</reference>
<name>A0A6A6TFT0_9PLEO</name>
<gene>
    <name evidence="2" type="ORF">K491DRAFT_714508</name>
</gene>
<accession>A0A6A6TFT0</accession>
<evidence type="ECO:0000256" key="1">
    <source>
        <dbReference type="SAM" id="MobiDB-lite"/>
    </source>
</evidence>
<organism evidence="2 3">
    <name type="scientific">Lophiostoma macrostomum CBS 122681</name>
    <dbReference type="NCBI Taxonomy" id="1314788"/>
    <lineage>
        <taxon>Eukaryota</taxon>
        <taxon>Fungi</taxon>
        <taxon>Dikarya</taxon>
        <taxon>Ascomycota</taxon>
        <taxon>Pezizomycotina</taxon>
        <taxon>Dothideomycetes</taxon>
        <taxon>Pleosporomycetidae</taxon>
        <taxon>Pleosporales</taxon>
        <taxon>Lophiostomataceae</taxon>
        <taxon>Lophiostoma</taxon>
    </lineage>
</organism>
<sequence>MTDPNADLKKLCIQLAQNPDTKLLAEDTRHTSWKLFVDCWELIVLESDPDFDLKTSKDLILPIIAKERKTAIRALYAILQRREKVLVDGVEVSRDGISEVNEFRNIVSSYLNIGTGAKRGNMRNFLIRLGVRLQVSNPMVRLMEIPDVPKENMDPKALQYLYDLITAIQDANEGKPGASRPKAVEKEDAKDA</sequence>
<evidence type="ECO:0000313" key="2">
    <source>
        <dbReference type="EMBL" id="KAF2657484.1"/>
    </source>
</evidence>
<dbReference type="EMBL" id="MU004325">
    <property type="protein sequence ID" value="KAF2657484.1"/>
    <property type="molecule type" value="Genomic_DNA"/>
</dbReference>
<proteinExistence type="predicted"/>
<evidence type="ECO:0000313" key="3">
    <source>
        <dbReference type="Proteomes" id="UP000799324"/>
    </source>
</evidence>